<dbReference type="Pfam" id="PF09741">
    <property type="entry name" value="DUF2045"/>
    <property type="match status" value="1"/>
</dbReference>
<sequence length="282" mass="30940">MDREMLPETHELLKQVKTHAHDIVGQVSSDVEHLWDESDWRNVFHNLPTDNESYTVRRQTANLTSIIEAGVDWRKSVFLNLIVHADFRLTLAVCRQDAESGQLSEPLVKAHSRVYASPATTPLSVDTESRDALAESPLPCWPEISFAVANFEEEFESLVIGQTDCCFCVLLSLGRSAALAQGVNRKATALMPEQIVFSGLVTYPQLKGAMGPSAGLLSYLFGPKQARKVVMRGPGGRGEAEVAVTALPKARGDGAEQRLRCCLMTLRLPWESVAASILKAIP</sequence>
<dbReference type="EMBL" id="GBEZ01019571">
    <property type="protein sequence ID" value="JAC67006.1"/>
    <property type="molecule type" value="Transcribed_RNA"/>
</dbReference>
<dbReference type="InterPro" id="IPR019141">
    <property type="entry name" value="DUF2045"/>
</dbReference>
<accession>A0A061R919</accession>
<proteinExistence type="predicted"/>
<dbReference type="PANTHER" id="PTHR21477">
    <property type="entry name" value="ZGC:172139"/>
    <property type="match status" value="1"/>
</dbReference>
<evidence type="ECO:0000313" key="1">
    <source>
        <dbReference type="EMBL" id="JAC67006.1"/>
    </source>
</evidence>
<protein>
    <submittedName>
        <fullName evidence="1">Protein cw7</fullName>
    </submittedName>
</protein>
<dbReference type="AlphaFoldDB" id="A0A061R919"/>
<reference evidence="1" key="1">
    <citation type="submission" date="2014-05" db="EMBL/GenBank/DDBJ databases">
        <title>The transcriptome of the halophilic microalga Tetraselmis sp. GSL018 isolated from the Great Salt Lake, Utah.</title>
        <authorList>
            <person name="Jinkerson R.E."/>
            <person name="D'Adamo S."/>
            <person name="Posewitz M.C."/>
        </authorList>
    </citation>
    <scope>NUCLEOTIDE SEQUENCE</scope>
    <source>
        <strain evidence="1">GSL018</strain>
    </source>
</reference>
<organism evidence="1">
    <name type="scientific">Tetraselmis sp. GSL018</name>
    <dbReference type="NCBI Taxonomy" id="582737"/>
    <lineage>
        <taxon>Eukaryota</taxon>
        <taxon>Viridiplantae</taxon>
        <taxon>Chlorophyta</taxon>
        <taxon>core chlorophytes</taxon>
        <taxon>Chlorodendrophyceae</taxon>
        <taxon>Chlorodendrales</taxon>
        <taxon>Chlorodendraceae</taxon>
        <taxon>Tetraselmis</taxon>
    </lineage>
</organism>
<dbReference type="PANTHER" id="PTHR21477:SF13">
    <property type="entry name" value="KIAA0930"/>
    <property type="match status" value="1"/>
</dbReference>
<gene>
    <name evidence="1" type="ORF">TSPGSL018_12242</name>
</gene>
<name>A0A061R919_9CHLO</name>